<proteinExistence type="predicted"/>
<keyword evidence="2" id="KW-1185">Reference proteome</keyword>
<dbReference type="AlphaFoldDB" id="A0AAV8PIU6"/>
<accession>A0AAV8PIU6</accession>
<comment type="caution">
    <text evidence="1">The sequence shown here is derived from an EMBL/GenBank/DDBJ whole genome shotgun (WGS) entry which is preliminary data.</text>
</comment>
<organism evidence="1 2">
    <name type="scientific">Ensete ventricosum</name>
    <name type="common">Abyssinian banana</name>
    <name type="synonym">Musa ensete</name>
    <dbReference type="NCBI Taxonomy" id="4639"/>
    <lineage>
        <taxon>Eukaryota</taxon>
        <taxon>Viridiplantae</taxon>
        <taxon>Streptophyta</taxon>
        <taxon>Embryophyta</taxon>
        <taxon>Tracheophyta</taxon>
        <taxon>Spermatophyta</taxon>
        <taxon>Magnoliopsida</taxon>
        <taxon>Liliopsida</taxon>
        <taxon>Zingiberales</taxon>
        <taxon>Musaceae</taxon>
        <taxon>Ensete</taxon>
    </lineage>
</organism>
<gene>
    <name evidence="1" type="ORF">OPV22_031245</name>
</gene>
<evidence type="ECO:0000313" key="2">
    <source>
        <dbReference type="Proteomes" id="UP001222027"/>
    </source>
</evidence>
<evidence type="ECO:0000313" key="1">
    <source>
        <dbReference type="EMBL" id="KAJ8458319.1"/>
    </source>
</evidence>
<dbReference type="Proteomes" id="UP001222027">
    <property type="component" value="Unassembled WGS sequence"/>
</dbReference>
<sequence>MNGLYDSKMLSTMLRLLPGHFCCSLFARGGRLEEASARLWLKASRETKALVPEALWGGFLFDLRAVNFFYGASAWLKVVPRVCVTSSLFRSG</sequence>
<name>A0AAV8PIU6_ENSVE</name>
<dbReference type="EMBL" id="JAQQAF010000009">
    <property type="protein sequence ID" value="KAJ8458319.1"/>
    <property type="molecule type" value="Genomic_DNA"/>
</dbReference>
<protein>
    <submittedName>
        <fullName evidence="1">Uncharacterized protein</fullName>
    </submittedName>
</protein>
<reference evidence="1 2" key="1">
    <citation type="submission" date="2022-12" db="EMBL/GenBank/DDBJ databases">
        <title>Chromosome-scale assembly of the Ensete ventricosum genome.</title>
        <authorList>
            <person name="Dussert Y."/>
            <person name="Stocks J."/>
            <person name="Wendawek A."/>
            <person name="Woldeyes F."/>
            <person name="Nichols R.A."/>
            <person name="Borrell J.S."/>
        </authorList>
    </citation>
    <scope>NUCLEOTIDE SEQUENCE [LARGE SCALE GENOMIC DNA]</scope>
    <source>
        <strain evidence="2">cv. Maze</strain>
        <tissue evidence="1">Seeds</tissue>
    </source>
</reference>